<dbReference type="EMBL" id="CADEPI010000006">
    <property type="protein sequence ID" value="CAB3361432.1"/>
    <property type="molecule type" value="Genomic_DNA"/>
</dbReference>
<dbReference type="GO" id="GO:0008270">
    <property type="term" value="F:zinc ion binding"/>
    <property type="evidence" value="ECO:0007669"/>
    <property type="project" value="UniProtKB-KW"/>
</dbReference>
<evidence type="ECO:0000256" key="3">
    <source>
        <dbReference type="ARBA" id="ARBA00022771"/>
    </source>
</evidence>
<feature type="compositionally biased region" description="Low complexity" evidence="8">
    <location>
        <begin position="521"/>
        <end position="530"/>
    </location>
</feature>
<dbReference type="InterPro" id="IPR000198">
    <property type="entry name" value="RhoGAP_dom"/>
</dbReference>
<dbReference type="GO" id="GO:0051056">
    <property type="term" value="P:regulation of small GTPase mediated signal transduction"/>
    <property type="evidence" value="ECO:0007669"/>
    <property type="project" value="UniProtKB-ARBA"/>
</dbReference>
<evidence type="ECO:0000256" key="6">
    <source>
        <dbReference type="PROSITE-ProRule" id="PRU01077"/>
    </source>
</evidence>
<gene>
    <name evidence="12" type="ORF">CLODIP_2_CD15772</name>
</gene>
<feature type="domain" description="Phorbol-ester/DAG-type" evidence="9">
    <location>
        <begin position="576"/>
        <end position="624"/>
    </location>
</feature>
<dbReference type="PROSITE" id="PS50238">
    <property type="entry name" value="RHOGAP"/>
    <property type="match status" value="1"/>
</dbReference>
<dbReference type="PANTHER" id="PTHR15228">
    <property type="entry name" value="SPERMATHECAL PHYSIOLOGY VARIANT"/>
    <property type="match status" value="1"/>
</dbReference>
<evidence type="ECO:0000313" key="13">
    <source>
        <dbReference type="Proteomes" id="UP000494165"/>
    </source>
</evidence>
<dbReference type="AlphaFoldDB" id="A0A8S1C0N8"/>
<feature type="compositionally biased region" description="Basic and acidic residues" evidence="8">
    <location>
        <begin position="953"/>
        <end position="970"/>
    </location>
</feature>
<dbReference type="InterPro" id="IPR051025">
    <property type="entry name" value="RhoGAP"/>
</dbReference>
<evidence type="ECO:0000256" key="7">
    <source>
        <dbReference type="SAM" id="Coils"/>
    </source>
</evidence>
<evidence type="ECO:0000256" key="2">
    <source>
        <dbReference type="ARBA" id="ARBA00022723"/>
    </source>
</evidence>
<dbReference type="InterPro" id="IPR008936">
    <property type="entry name" value="Rho_GTPase_activation_prot"/>
</dbReference>
<dbReference type="InterPro" id="IPR046349">
    <property type="entry name" value="C1-like_sf"/>
</dbReference>
<dbReference type="GO" id="GO:0005096">
    <property type="term" value="F:GTPase activator activity"/>
    <property type="evidence" value="ECO:0007669"/>
    <property type="project" value="UniProtKB-KW"/>
</dbReference>
<keyword evidence="5 6" id="KW-0175">Coiled coil</keyword>
<dbReference type="InterPro" id="IPR054713">
    <property type="entry name" value="GMIP/FCHO2-like_FCH"/>
</dbReference>
<dbReference type="Pfam" id="PF24235">
    <property type="entry name" value="RHG29_45_N"/>
    <property type="match status" value="1"/>
</dbReference>
<evidence type="ECO:0000256" key="4">
    <source>
        <dbReference type="ARBA" id="ARBA00022833"/>
    </source>
</evidence>
<dbReference type="PANTHER" id="PTHR15228:SF25">
    <property type="entry name" value="F-BAR DOMAIN-CONTAINING PROTEIN"/>
    <property type="match status" value="1"/>
</dbReference>
<dbReference type="SUPFAM" id="SSF103657">
    <property type="entry name" value="BAR/IMD domain-like"/>
    <property type="match status" value="1"/>
</dbReference>
<dbReference type="InterPro" id="IPR057028">
    <property type="entry name" value="RHG29_45_N"/>
</dbReference>
<dbReference type="Pfam" id="PF22699">
    <property type="entry name" value="GMIP-like_FCH"/>
    <property type="match status" value="1"/>
</dbReference>
<evidence type="ECO:0000259" key="11">
    <source>
        <dbReference type="PROSITE" id="PS51741"/>
    </source>
</evidence>
<dbReference type="PROSITE" id="PS50081">
    <property type="entry name" value="ZF_DAG_PE_2"/>
    <property type="match status" value="1"/>
</dbReference>
<keyword evidence="3" id="KW-0863">Zinc-finger</keyword>
<evidence type="ECO:0000313" key="12">
    <source>
        <dbReference type="EMBL" id="CAB3361432.1"/>
    </source>
</evidence>
<dbReference type="Gene3D" id="1.10.555.10">
    <property type="entry name" value="Rho GTPase activation protein"/>
    <property type="match status" value="1"/>
</dbReference>
<feature type="region of interest" description="Disordered" evidence="8">
    <location>
        <begin position="516"/>
        <end position="556"/>
    </location>
</feature>
<feature type="region of interest" description="Disordered" evidence="8">
    <location>
        <begin position="1005"/>
        <end position="1047"/>
    </location>
</feature>
<reference evidence="12 13" key="1">
    <citation type="submission" date="2020-04" db="EMBL/GenBank/DDBJ databases">
        <authorList>
            <person name="Alioto T."/>
            <person name="Alioto T."/>
            <person name="Gomez Garrido J."/>
        </authorList>
    </citation>
    <scope>NUCLEOTIDE SEQUENCE [LARGE SCALE GENOMIC DNA]</scope>
</reference>
<proteinExistence type="predicted"/>
<dbReference type="SMART" id="SM00324">
    <property type="entry name" value="RhoGAP"/>
    <property type="match status" value="1"/>
</dbReference>
<feature type="domain" description="Rho-GAP" evidence="10">
    <location>
        <begin position="638"/>
        <end position="829"/>
    </location>
</feature>
<dbReference type="SUPFAM" id="SSF57889">
    <property type="entry name" value="Cysteine-rich domain"/>
    <property type="match status" value="1"/>
</dbReference>
<evidence type="ECO:0008006" key="14">
    <source>
        <dbReference type="Google" id="ProtNLM"/>
    </source>
</evidence>
<keyword evidence="13" id="KW-1185">Reference proteome</keyword>
<keyword evidence="1" id="KW-0343">GTPase activation</keyword>
<dbReference type="InterPro" id="IPR031160">
    <property type="entry name" value="F_BAR_dom"/>
</dbReference>
<evidence type="ECO:0000259" key="9">
    <source>
        <dbReference type="PROSITE" id="PS50081"/>
    </source>
</evidence>
<dbReference type="Gene3D" id="1.20.1270.60">
    <property type="entry name" value="Arfaptin homology (AH) domain/BAR domain"/>
    <property type="match status" value="1"/>
</dbReference>
<feature type="region of interest" description="Disordered" evidence="8">
    <location>
        <begin position="1"/>
        <end position="25"/>
    </location>
</feature>
<feature type="compositionally biased region" description="Low complexity" evidence="8">
    <location>
        <begin position="1031"/>
        <end position="1047"/>
    </location>
</feature>
<dbReference type="SUPFAM" id="SSF48350">
    <property type="entry name" value="GTPase activation domain, GAP"/>
    <property type="match status" value="1"/>
</dbReference>
<comment type="caution">
    <text evidence="12">The sequence shown here is derived from an EMBL/GenBank/DDBJ whole genome shotgun (WGS) entry which is preliminary data.</text>
</comment>
<dbReference type="OrthoDB" id="79452at2759"/>
<name>A0A8S1C0N8_9INSE</name>
<dbReference type="PROSITE" id="PS00479">
    <property type="entry name" value="ZF_DAG_PE_1"/>
    <property type="match status" value="1"/>
</dbReference>
<keyword evidence="4" id="KW-0862">Zinc</keyword>
<dbReference type="Proteomes" id="UP000494165">
    <property type="component" value="Unassembled WGS sequence"/>
</dbReference>
<feature type="region of interest" description="Disordered" evidence="8">
    <location>
        <begin position="927"/>
        <end position="993"/>
    </location>
</feature>
<feature type="compositionally biased region" description="Low complexity" evidence="8">
    <location>
        <begin position="977"/>
        <end position="989"/>
    </location>
</feature>
<evidence type="ECO:0000256" key="1">
    <source>
        <dbReference type="ARBA" id="ARBA00022468"/>
    </source>
</evidence>
<protein>
    <recommendedName>
        <fullName evidence="14">Rho-GAP domain-containing protein</fullName>
    </recommendedName>
</protein>
<evidence type="ECO:0000256" key="8">
    <source>
        <dbReference type="SAM" id="MobiDB-lite"/>
    </source>
</evidence>
<sequence length="1107" mass="120559">MTEAASRGTAAGLQRLSSSSGVSGMSSVRSMSVASISSEGSSESHGVEQEEISALTHDVRAFKEALALLKTVFHHSDRDLQDNVRTMAHDRLGEVLRILRVVLEKHHSLQNTELLMAAGALIQQVKGHDYEDDKASTKDFFDAIDKLALAFSSRVSEYLMGDLDAANVPFTSGGAVAGKTKSYETLTGRAASVRGRSAGADEAATAATEHESELLRAEHSVEALLRRAKLCAKYLKDVLAYVEKRTHLELEYAKNLSKLALTVKPLICEESHLPLQGVFCHALDNDSDNCNAFLDTGSLILGAKFMEPMRARRSEHERRRKQLKEQWQRELRRMQEADGAKRKAYAIFAQRQQAARAAVELDARPERRRKVDDDAIQKAFEAESTYKKASLDVETQARHLHKVKAEVLHSLQALLLQYDQTIKAATMNFFQLQHNQSSITPIQFQRLYESSNQYEPGQQYHEFVKRFCALASQKHALQSSASLSNVMDAAADPDIFVQGPGRGPFLVRHAWPSLRGKQAAGSDSDSSHSGGKSREPSPVLNSPTMPHSSGDELDGRTAAEPAADTLPNDMSAAALTHKFRAADASRGELRCPECDCVVYPSALQCVKCGIGCHKECLSKLSAHCLPARLALSKGIFGKDLSQHLQETGCAVPLVITKCVEEIERSALTIKGIYRISGVKSKVEKLVEEFESVLDLVDLSRVNCHVVASVLKLYLRQLPVPLLTFELYPSFLKLAREWSSGAEGGVSELDALVHRLPADNLACLRFLMRHLSHVAAHAKDNQMPAANLGIVFGPTLLRTPGGHASLGCLADTVHQTRAVELLVAHAGVLFGAAHDASECPSTLAPDMPTLLPGFVPERPGEGPPEHHSAQDDIIFGFGSDDEIADVFLPDFSDLDPNSPVLRRNLKHSASAKIIKCSLRDYKGLEGQATAESKTNASLDVAEPPTHLNLRKSKSASDHQSKGGRVLRKESLAGDSDVESSSHLGSSLESSSLRDEMERRHLQHLHHVTASSSVEDSETEESTKTPLKASKVSEGGRVKASSSSSGSLIHSTKHHISVVTSHFVHRKASKASAVIVGPPLMAMPKKAEKVLGETIVHKITMLDDTDQAK</sequence>
<dbReference type="InterPro" id="IPR002219">
    <property type="entry name" value="PKC_DAG/PE"/>
</dbReference>
<dbReference type="InterPro" id="IPR027267">
    <property type="entry name" value="AH/BAR_dom_sf"/>
</dbReference>
<evidence type="ECO:0000259" key="10">
    <source>
        <dbReference type="PROSITE" id="PS50238"/>
    </source>
</evidence>
<dbReference type="Pfam" id="PF00620">
    <property type="entry name" value="RhoGAP"/>
    <property type="match status" value="1"/>
</dbReference>
<organism evidence="12 13">
    <name type="scientific">Cloeon dipterum</name>
    <dbReference type="NCBI Taxonomy" id="197152"/>
    <lineage>
        <taxon>Eukaryota</taxon>
        <taxon>Metazoa</taxon>
        <taxon>Ecdysozoa</taxon>
        <taxon>Arthropoda</taxon>
        <taxon>Hexapoda</taxon>
        <taxon>Insecta</taxon>
        <taxon>Pterygota</taxon>
        <taxon>Palaeoptera</taxon>
        <taxon>Ephemeroptera</taxon>
        <taxon>Pisciforma</taxon>
        <taxon>Baetidae</taxon>
        <taxon>Cloeon</taxon>
    </lineage>
</organism>
<feature type="domain" description="F-BAR" evidence="11">
    <location>
        <begin position="208"/>
        <end position="459"/>
    </location>
</feature>
<dbReference type="GO" id="GO:0007165">
    <property type="term" value="P:signal transduction"/>
    <property type="evidence" value="ECO:0007669"/>
    <property type="project" value="InterPro"/>
</dbReference>
<accession>A0A8S1C0N8</accession>
<dbReference type="PROSITE" id="PS51741">
    <property type="entry name" value="F_BAR"/>
    <property type="match status" value="1"/>
</dbReference>
<feature type="coiled-coil region" evidence="7">
    <location>
        <begin position="306"/>
        <end position="333"/>
    </location>
</feature>
<keyword evidence="2" id="KW-0479">Metal-binding</keyword>
<evidence type="ECO:0000256" key="5">
    <source>
        <dbReference type="ARBA" id="ARBA00023054"/>
    </source>
</evidence>